<feature type="transmembrane region" description="Helical" evidence="13">
    <location>
        <begin position="197"/>
        <end position="218"/>
    </location>
</feature>
<dbReference type="Proteomes" id="UP001300871">
    <property type="component" value="Unassembled WGS sequence"/>
</dbReference>
<comment type="function">
    <text evidence="1">Multidrug efflux pump.</text>
</comment>
<keyword evidence="7" id="KW-1003">Cell membrane</keyword>
<dbReference type="GO" id="GO:0042910">
    <property type="term" value="F:xenobiotic transmembrane transporter activity"/>
    <property type="evidence" value="ECO:0007669"/>
    <property type="project" value="InterPro"/>
</dbReference>
<dbReference type="RefSeq" id="WP_003507991.1">
    <property type="nucleotide sequence ID" value="NZ_BAABZD010000014.1"/>
</dbReference>
<evidence type="ECO:0000256" key="5">
    <source>
        <dbReference type="ARBA" id="ARBA00022448"/>
    </source>
</evidence>
<reference evidence="15" key="2">
    <citation type="submission" date="2023-01" db="EMBL/GenBank/DDBJ databases">
        <title>Human gut microbiome strain richness.</title>
        <authorList>
            <person name="Chen-Liaw A."/>
        </authorList>
    </citation>
    <scope>NUCLEOTIDE SEQUENCE</scope>
    <source>
        <strain evidence="15">B1_m1001713B170214d0_201011</strain>
    </source>
</reference>
<dbReference type="PIRSF" id="PIRSF006603">
    <property type="entry name" value="DinF"/>
    <property type="match status" value="1"/>
</dbReference>
<feature type="transmembrane region" description="Helical" evidence="13">
    <location>
        <begin position="136"/>
        <end position="159"/>
    </location>
</feature>
<organism evidence="14 16">
    <name type="scientific">Clostridium symbiosum</name>
    <name type="common">Bacteroides symbiosus</name>
    <dbReference type="NCBI Taxonomy" id="1512"/>
    <lineage>
        <taxon>Bacteria</taxon>
        <taxon>Bacillati</taxon>
        <taxon>Bacillota</taxon>
        <taxon>Clostridia</taxon>
        <taxon>Lachnospirales</taxon>
        <taxon>Lachnospiraceae</taxon>
        <taxon>Otoolea</taxon>
    </lineage>
</organism>
<dbReference type="EMBL" id="JAQLGM010000044">
    <property type="protein sequence ID" value="MDB2001636.1"/>
    <property type="molecule type" value="Genomic_DNA"/>
</dbReference>
<evidence type="ECO:0000256" key="3">
    <source>
        <dbReference type="ARBA" id="ARBA00010199"/>
    </source>
</evidence>
<evidence type="ECO:0000256" key="4">
    <source>
        <dbReference type="ARBA" id="ARBA00020268"/>
    </source>
</evidence>
<evidence type="ECO:0000313" key="15">
    <source>
        <dbReference type="EMBL" id="MDB2001636.1"/>
    </source>
</evidence>
<dbReference type="CDD" id="cd13140">
    <property type="entry name" value="MATE_like_1"/>
    <property type="match status" value="1"/>
</dbReference>
<comment type="similarity">
    <text evidence="3">Belongs to the multi antimicrobial extrusion (MATE) (TC 2.A.66.1) family.</text>
</comment>
<keyword evidence="10" id="KW-0406">Ion transport</keyword>
<gene>
    <name evidence="14" type="ORF">K5I21_11535</name>
    <name evidence="15" type="ORF">PM006_15635</name>
</gene>
<evidence type="ECO:0000256" key="8">
    <source>
        <dbReference type="ARBA" id="ARBA00022692"/>
    </source>
</evidence>
<evidence type="ECO:0000256" key="9">
    <source>
        <dbReference type="ARBA" id="ARBA00022989"/>
    </source>
</evidence>
<dbReference type="InterPro" id="IPR048279">
    <property type="entry name" value="MdtK-like"/>
</dbReference>
<feature type="transmembrane region" description="Helical" evidence="13">
    <location>
        <begin position="418"/>
        <end position="438"/>
    </location>
</feature>
<dbReference type="GO" id="GO:0015297">
    <property type="term" value="F:antiporter activity"/>
    <property type="evidence" value="ECO:0007669"/>
    <property type="project" value="UniProtKB-KW"/>
</dbReference>
<dbReference type="Pfam" id="PF01554">
    <property type="entry name" value="MatE"/>
    <property type="match status" value="2"/>
</dbReference>
<evidence type="ECO:0000256" key="13">
    <source>
        <dbReference type="SAM" id="Phobius"/>
    </source>
</evidence>
<dbReference type="Proteomes" id="UP001203136">
    <property type="component" value="Unassembled WGS sequence"/>
</dbReference>
<protein>
    <recommendedName>
        <fullName evidence="4">Probable multidrug resistance protein NorM</fullName>
    </recommendedName>
    <alternativeName>
        <fullName evidence="12">Multidrug-efflux transporter</fullName>
    </alternativeName>
</protein>
<proteinExistence type="inferred from homology"/>
<feature type="transmembrane region" description="Helical" evidence="13">
    <location>
        <begin position="171"/>
        <end position="191"/>
    </location>
</feature>
<dbReference type="NCBIfam" id="TIGR00797">
    <property type="entry name" value="matE"/>
    <property type="match status" value="1"/>
</dbReference>
<name>A0AAW5F2D6_CLOSY</name>
<keyword evidence="9 13" id="KW-1133">Transmembrane helix</keyword>
<evidence type="ECO:0000256" key="7">
    <source>
        <dbReference type="ARBA" id="ARBA00022475"/>
    </source>
</evidence>
<feature type="transmembrane region" description="Helical" evidence="13">
    <location>
        <begin position="12"/>
        <end position="33"/>
    </location>
</feature>
<evidence type="ECO:0000313" key="16">
    <source>
        <dbReference type="Proteomes" id="UP001203136"/>
    </source>
</evidence>
<evidence type="ECO:0000256" key="6">
    <source>
        <dbReference type="ARBA" id="ARBA00022449"/>
    </source>
</evidence>
<dbReference type="InterPro" id="IPR002528">
    <property type="entry name" value="MATE_fam"/>
</dbReference>
<feature type="transmembrane region" description="Helical" evidence="13">
    <location>
        <begin position="326"/>
        <end position="349"/>
    </location>
</feature>
<dbReference type="GO" id="GO:0005886">
    <property type="term" value="C:plasma membrane"/>
    <property type="evidence" value="ECO:0007669"/>
    <property type="project" value="UniProtKB-SubCell"/>
</dbReference>
<keyword evidence="5" id="KW-0813">Transport</keyword>
<dbReference type="PANTHER" id="PTHR43298">
    <property type="entry name" value="MULTIDRUG RESISTANCE PROTEIN NORM-RELATED"/>
    <property type="match status" value="1"/>
</dbReference>
<evidence type="ECO:0000256" key="12">
    <source>
        <dbReference type="ARBA" id="ARBA00031636"/>
    </source>
</evidence>
<sequence>MKKKVDLLHEPILPGLTRLAVPIMATSLVQMAYNLTDMAWIGRLGAGAVTAVGTAGMYSWLSQGIVDLAKIGGQVKVAHALGAGNEKDAAQYAKCAIQMGLLFAVMFGLISFFGAKYLIGFFGLKDPVIIANSQNYLRIVCGLILFPYINSVLTGILTANGDSKTPFKANVIGLAANMVLDPVLIFGIGPFPAMGVVGAAVATVTAQITVSFIFILAVRKEEVLFGSFRLFTVTPVRYIKEIVTIGFPASIQNLIYASISMVLTRLVTGWGDTAVAIQRVGGQVESVSWMVGEGFAAAVNSFTGQNFGAGLFDRVKKGFSAAVKMMGIWGLMTTSLLIFLAEPIFSIFIREPDVLGAGVEYLRILGLSQFFMLIELTSIGAFAGLGKTSIPSVLSIILTSARIPLAIVFSSMGLGLNGIWWALTVSSVAKGIIFYIAYKMTLRKVEKRMGPGLQKTT</sequence>
<reference evidence="14" key="1">
    <citation type="journal article" date="2022" name="Cell Host Microbe">
        <title>Colonization of the live biotherapeutic product VE303 and modulation of the microbiota and metabolites in healthy volunteers.</title>
        <authorList>
            <person name="Dsouza M."/>
            <person name="Menon R."/>
            <person name="Crossette E."/>
            <person name="Bhattarai S.K."/>
            <person name="Schneider J."/>
            <person name="Kim Y.G."/>
            <person name="Reddy S."/>
            <person name="Caballero S."/>
            <person name="Felix C."/>
            <person name="Cornacchione L."/>
            <person name="Hendrickson J."/>
            <person name="Watson A.R."/>
            <person name="Minot S.S."/>
            <person name="Greenfield N."/>
            <person name="Schopf L."/>
            <person name="Szabady R."/>
            <person name="Patarroyo J."/>
            <person name="Smith W."/>
            <person name="Harrison P."/>
            <person name="Kuijper E.J."/>
            <person name="Kelly C.P."/>
            <person name="Olle B."/>
            <person name="Bobilev D."/>
            <person name="Silber J.L."/>
            <person name="Bucci V."/>
            <person name="Roberts B."/>
            <person name="Faith J."/>
            <person name="Norman J.M."/>
        </authorList>
    </citation>
    <scope>NUCLEOTIDE SEQUENCE</scope>
    <source>
        <strain evidence="14">VE303-04</strain>
    </source>
</reference>
<keyword evidence="6" id="KW-0050">Antiport</keyword>
<evidence type="ECO:0000256" key="10">
    <source>
        <dbReference type="ARBA" id="ARBA00023065"/>
    </source>
</evidence>
<keyword evidence="8 13" id="KW-0812">Transmembrane</keyword>
<evidence type="ECO:0000256" key="11">
    <source>
        <dbReference type="ARBA" id="ARBA00023136"/>
    </source>
</evidence>
<feature type="transmembrane region" description="Helical" evidence="13">
    <location>
        <begin position="392"/>
        <end position="412"/>
    </location>
</feature>
<feature type="transmembrane region" description="Helical" evidence="13">
    <location>
        <begin position="361"/>
        <end position="385"/>
    </location>
</feature>
<feature type="transmembrane region" description="Helical" evidence="13">
    <location>
        <begin position="101"/>
        <end position="124"/>
    </location>
</feature>
<dbReference type="AlphaFoldDB" id="A0AAW5F2D6"/>
<accession>A0AAW5F2D6</accession>
<dbReference type="GeneID" id="57970318"/>
<keyword evidence="11 13" id="KW-0472">Membrane</keyword>
<evidence type="ECO:0000313" key="14">
    <source>
        <dbReference type="EMBL" id="MCK0086491.1"/>
    </source>
</evidence>
<comment type="caution">
    <text evidence="14">The sequence shown here is derived from an EMBL/GenBank/DDBJ whole genome shotgun (WGS) entry which is preliminary data.</text>
</comment>
<evidence type="ECO:0000256" key="1">
    <source>
        <dbReference type="ARBA" id="ARBA00003408"/>
    </source>
</evidence>
<dbReference type="InterPro" id="IPR050222">
    <property type="entry name" value="MATE_MdtK"/>
</dbReference>
<dbReference type="PANTHER" id="PTHR43298:SF2">
    <property type="entry name" value="FMN_FAD EXPORTER YEEO-RELATED"/>
    <property type="match status" value="1"/>
</dbReference>
<dbReference type="EMBL" id="JAINVB010000001">
    <property type="protein sequence ID" value="MCK0086491.1"/>
    <property type="molecule type" value="Genomic_DNA"/>
</dbReference>
<dbReference type="GO" id="GO:0006811">
    <property type="term" value="P:monoatomic ion transport"/>
    <property type="evidence" value="ECO:0007669"/>
    <property type="project" value="UniProtKB-KW"/>
</dbReference>
<feature type="transmembrane region" description="Helical" evidence="13">
    <location>
        <begin position="39"/>
        <end position="61"/>
    </location>
</feature>
<comment type="subcellular location">
    <subcellularLocation>
        <location evidence="2">Cell membrane</location>
        <topology evidence="2">Multi-pass membrane protein</topology>
    </subcellularLocation>
</comment>
<evidence type="ECO:0000256" key="2">
    <source>
        <dbReference type="ARBA" id="ARBA00004651"/>
    </source>
</evidence>